<dbReference type="KEGG" id="sauh:SU9_014100"/>
<name>A0A8B1NAA9_9ACTN</name>
<keyword evidence="3" id="KW-1185">Reference proteome</keyword>
<dbReference type="EMBL" id="CP072931">
    <property type="protein sequence ID" value="QTZ92469.1"/>
    <property type="molecule type" value="Genomic_DNA"/>
</dbReference>
<evidence type="ECO:0000313" key="3">
    <source>
        <dbReference type="Proteomes" id="UP000009036"/>
    </source>
</evidence>
<feature type="region of interest" description="Disordered" evidence="1">
    <location>
        <begin position="1"/>
        <end position="68"/>
    </location>
</feature>
<dbReference type="AlphaFoldDB" id="A0A8B1NAA9"/>
<accession>A0A8B1NAA9</accession>
<organism evidence="2 3">
    <name type="scientific">Streptomyces auratus AGR0001</name>
    <dbReference type="NCBI Taxonomy" id="1160718"/>
    <lineage>
        <taxon>Bacteria</taxon>
        <taxon>Bacillati</taxon>
        <taxon>Actinomycetota</taxon>
        <taxon>Actinomycetes</taxon>
        <taxon>Kitasatosporales</taxon>
        <taxon>Streptomycetaceae</taxon>
        <taxon>Streptomyces</taxon>
    </lineage>
</organism>
<sequence>MNAIEKAERATFPLVNRHANRNSAEPVPLRDRTRSRKGLPGAGKPPQNSDGPDTGGIDVRSPRFSRNK</sequence>
<gene>
    <name evidence="2" type="ORF">SU9_014100</name>
</gene>
<proteinExistence type="predicted"/>
<evidence type="ECO:0000256" key="1">
    <source>
        <dbReference type="SAM" id="MobiDB-lite"/>
    </source>
</evidence>
<dbReference type="Proteomes" id="UP000009036">
    <property type="component" value="Chromosome"/>
</dbReference>
<reference evidence="2" key="1">
    <citation type="journal article" date="2012" name="J. Bacteriol.">
        <title>Genome Sequence of Streptomyces auratus Strain AGR0001, a Phoslactomycin-Producing Actinomycete.</title>
        <authorList>
            <person name="Han X."/>
            <person name="Li M."/>
            <person name="Ding Z."/>
            <person name="Zhao J."/>
            <person name="Ji K."/>
            <person name="Wen M."/>
            <person name="Lu T."/>
        </authorList>
    </citation>
    <scope>NUCLEOTIDE SEQUENCE</scope>
    <source>
        <strain evidence="2">AGR0001</strain>
    </source>
</reference>
<protein>
    <submittedName>
        <fullName evidence="2">Uncharacterized protein</fullName>
    </submittedName>
</protein>
<evidence type="ECO:0000313" key="2">
    <source>
        <dbReference type="EMBL" id="QTZ92469.1"/>
    </source>
</evidence>
<dbReference type="RefSeq" id="WP_144044218.1">
    <property type="nucleotide sequence ID" value="NZ_CP072931.1"/>
</dbReference>
<reference evidence="2" key="2">
    <citation type="submission" date="2021-04" db="EMBL/GenBank/DDBJ databases">
        <authorList>
            <person name="Wen M.-L."/>
            <person name="Han X.-L."/>
            <person name="Xiong J."/>
        </authorList>
    </citation>
    <scope>NUCLEOTIDE SEQUENCE</scope>
    <source>
        <strain evidence="2">AGR0001</strain>
    </source>
</reference>